<keyword evidence="4" id="KW-0804">Transcription</keyword>
<dbReference type="AlphaFoldDB" id="A0A059KUP9"/>
<name>A0A059KUP9_9PSED</name>
<comment type="similarity">
    <text evidence="1">Belongs to the LysR transcriptional regulatory family.</text>
</comment>
<dbReference type="InterPro" id="IPR000847">
    <property type="entry name" value="LysR_HTH_N"/>
</dbReference>
<dbReference type="PRINTS" id="PR00039">
    <property type="entry name" value="HTHLYSR"/>
</dbReference>
<gene>
    <name evidence="6" type="ORF">V466_28790</name>
</gene>
<dbReference type="SUPFAM" id="SSF46785">
    <property type="entry name" value="Winged helix' DNA-binding domain"/>
    <property type="match status" value="1"/>
</dbReference>
<dbReference type="GO" id="GO:0043565">
    <property type="term" value="F:sequence-specific DNA binding"/>
    <property type="evidence" value="ECO:0007669"/>
    <property type="project" value="TreeGrafter"/>
</dbReference>
<keyword evidence="3" id="KW-0238">DNA-binding</keyword>
<evidence type="ECO:0000256" key="2">
    <source>
        <dbReference type="ARBA" id="ARBA00023015"/>
    </source>
</evidence>
<dbReference type="SUPFAM" id="SSF53850">
    <property type="entry name" value="Periplasmic binding protein-like II"/>
    <property type="match status" value="1"/>
</dbReference>
<dbReference type="CDD" id="cd08472">
    <property type="entry name" value="PBP2_CrgA_like_3"/>
    <property type="match status" value="1"/>
</dbReference>
<dbReference type="GO" id="GO:0006351">
    <property type="term" value="P:DNA-templated transcription"/>
    <property type="evidence" value="ECO:0007669"/>
    <property type="project" value="TreeGrafter"/>
</dbReference>
<reference evidence="6 7" key="1">
    <citation type="submission" date="2013-12" db="EMBL/GenBank/DDBJ databases">
        <authorList>
            <person name="Formusa P.A."/>
            <person name="Habash M."/>
            <person name="Lee H."/>
            <person name="Trevors J.T."/>
        </authorList>
    </citation>
    <scope>NUCLEOTIDE SEQUENCE [LARGE SCALE GENOMIC DNA]</scope>
    <source>
        <strain evidence="6 7">PD30</strain>
    </source>
</reference>
<dbReference type="RefSeq" id="WP_033061705.1">
    <property type="nucleotide sequence ID" value="NZ_AZQQ01000108.1"/>
</dbReference>
<dbReference type="InterPro" id="IPR036390">
    <property type="entry name" value="WH_DNA-bd_sf"/>
</dbReference>
<dbReference type="Pfam" id="PF00126">
    <property type="entry name" value="HTH_1"/>
    <property type="match status" value="1"/>
</dbReference>
<dbReference type="Proteomes" id="UP000026739">
    <property type="component" value="Unassembled WGS sequence"/>
</dbReference>
<dbReference type="InterPro" id="IPR005119">
    <property type="entry name" value="LysR_subst-bd"/>
</dbReference>
<evidence type="ECO:0000313" key="7">
    <source>
        <dbReference type="Proteomes" id="UP000026739"/>
    </source>
</evidence>
<dbReference type="FunFam" id="3.40.190.290:FF:000001">
    <property type="entry name" value="Transcriptional regulator, LysR family"/>
    <property type="match status" value="1"/>
</dbReference>
<dbReference type="EMBL" id="AZQQ01000108">
    <property type="protein sequence ID" value="KDD65716.1"/>
    <property type="molecule type" value="Genomic_DNA"/>
</dbReference>
<dbReference type="FunFam" id="1.10.10.10:FF:000001">
    <property type="entry name" value="LysR family transcriptional regulator"/>
    <property type="match status" value="1"/>
</dbReference>
<feature type="domain" description="HTH lysR-type" evidence="5">
    <location>
        <begin position="1"/>
        <end position="59"/>
    </location>
</feature>
<dbReference type="eggNOG" id="COG0583">
    <property type="taxonomic scope" value="Bacteria"/>
</dbReference>
<comment type="caution">
    <text evidence="6">The sequence shown here is derived from an EMBL/GenBank/DDBJ whole genome shotgun (WGS) entry which is preliminary data.</text>
</comment>
<dbReference type="Gene3D" id="1.10.10.10">
    <property type="entry name" value="Winged helix-like DNA-binding domain superfamily/Winged helix DNA-binding domain"/>
    <property type="match status" value="1"/>
</dbReference>
<evidence type="ECO:0000259" key="5">
    <source>
        <dbReference type="PROSITE" id="PS50931"/>
    </source>
</evidence>
<dbReference type="PANTHER" id="PTHR30537:SF72">
    <property type="entry name" value="LYSR FAMILY TRANSCRIPTIONAL REGULATOR"/>
    <property type="match status" value="1"/>
</dbReference>
<evidence type="ECO:0000256" key="1">
    <source>
        <dbReference type="ARBA" id="ARBA00009437"/>
    </source>
</evidence>
<dbReference type="PROSITE" id="PS50931">
    <property type="entry name" value="HTH_LYSR"/>
    <property type="match status" value="1"/>
</dbReference>
<dbReference type="PANTHER" id="PTHR30537">
    <property type="entry name" value="HTH-TYPE TRANSCRIPTIONAL REGULATOR"/>
    <property type="match status" value="1"/>
</dbReference>
<accession>A0A059KUP9</accession>
<evidence type="ECO:0000313" key="6">
    <source>
        <dbReference type="EMBL" id="KDD65716.1"/>
    </source>
</evidence>
<organism evidence="6 7">
    <name type="scientific">Pseudomonas mandelii PD30</name>
    <dbReference type="NCBI Taxonomy" id="1419583"/>
    <lineage>
        <taxon>Bacteria</taxon>
        <taxon>Pseudomonadati</taxon>
        <taxon>Pseudomonadota</taxon>
        <taxon>Gammaproteobacteria</taxon>
        <taxon>Pseudomonadales</taxon>
        <taxon>Pseudomonadaceae</taxon>
        <taxon>Pseudomonas</taxon>
    </lineage>
</organism>
<dbReference type="InterPro" id="IPR036388">
    <property type="entry name" value="WH-like_DNA-bd_sf"/>
</dbReference>
<evidence type="ECO:0000256" key="3">
    <source>
        <dbReference type="ARBA" id="ARBA00023125"/>
    </source>
</evidence>
<sequence>MDIVHSMQVFVSVMETGSFTKAAQALHLHRPAVSKTIQLLELQLGGRLLNRTTRQVSFTPEGEVFYNRCKAILAEVDETMASFGSRPARLTGKLRVDMPVALGKLLIIPSLMEFQSQYPGIELTLGTSDKPIDMIAEGVDCVVRLGALEDSSMIATGIGFLPMVTCAAPAYLERFGEPRTLADLDIHQAVNYFSGTHPRPIEWIFVVDGQVKTMRLNSGINVNDSEAFVASALAGFGLLQALELTVREHLKDGSLVRVLGGYPVPSKRVSILYPHRDLLPPKVEVFVQWLKALMATHNLA</sequence>
<proteinExistence type="inferred from homology"/>
<dbReference type="Pfam" id="PF03466">
    <property type="entry name" value="LysR_substrate"/>
    <property type="match status" value="1"/>
</dbReference>
<protein>
    <submittedName>
        <fullName evidence="6">Transcriptional regulator</fullName>
    </submittedName>
</protein>
<dbReference type="InterPro" id="IPR058163">
    <property type="entry name" value="LysR-type_TF_proteobact-type"/>
</dbReference>
<evidence type="ECO:0000256" key="4">
    <source>
        <dbReference type="ARBA" id="ARBA00023163"/>
    </source>
</evidence>
<keyword evidence="2" id="KW-0805">Transcription regulation</keyword>
<dbReference type="GO" id="GO:0003700">
    <property type="term" value="F:DNA-binding transcription factor activity"/>
    <property type="evidence" value="ECO:0007669"/>
    <property type="project" value="InterPro"/>
</dbReference>
<dbReference type="Gene3D" id="3.40.190.290">
    <property type="match status" value="1"/>
</dbReference>